<dbReference type="KEGG" id="cex:CSE_09480"/>
<dbReference type="Proteomes" id="UP000004793">
    <property type="component" value="Chromosome"/>
</dbReference>
<feature type="transmembrane region" description="Helical" evidence="1">
    <location>
        <begin position="6"/>
        <end position="27"/>
    </location>
</feature>
<proteinExistence type="predicted"/>
<dbReference type="AlphaFoldDB" id="A0A7U6GET9"/>
<keyword evidence="1" id="KW-0812">Transmembrane</keyword>
<protein>
    <submittedName>
        <fullName evidence="2">Uncharacterized protein</fullName>
    </submittedName>
</protein>
<keyword evidence="1" id="KW-1133">Transmembrane helix</keyword>
<dbReference type="EMBL" id="AP012051">
    <property type="protein sequence ID" value="BAL81074.1"/>
    <property type="molecule type" value="Genomic_DNA"/>
</dbReference>
<evidence type="ECO:0000256" key="1">
    <source>
        <dbReference type="SAM" id="Phobius"/>
    </source>
</evidence>
<keyword evidence="1" id="KW-0472">Membrane</keyword>
<accession>A0A7U6GET9</accession>
<name>A0A7U6GET9_CALEA</name>
<keyword evidence="3" id="KW-1185">Reference proteome</keyword>
<reference evidence="2 3" key="1">
    <citation type="submission" date="2011-01" db="EMBL/GenBank/DDBJ databases">
        <title>Whole genome sequence of Caldisericum exile AZM16c01.</title>
        <authorList>
            <person name="Narita-Yamada S."/>
            <person name="Kawakoshi A."/>
            <person name="Nakamura S."/>
            <person name="Sasagawa M."/>
            <person name="Fukada J."/>
            <person name="Sekine M."/>
            <person name="Kato Y."/>
            <person name="Fukai R."/>
            <person name="Sasaki K."/>
            <person name="Hanamaki A."/>
            <person name="Narita H."/>
            <person name="Konno Y."/>
            <person name="Mori K."/>
            <person name="Yamazaki S."/>
            <person name="Suzuki K."/>
            <person name="Fujita N."/>
        </authorList>
    </citation>
    <scope>NUCLEOTIDE SEQUENCE [LARGE SCALE GENOMIC DNA]</scope>
    <source>
        <strain evidence="3">DSM 21853 / NBRC 104410 / AZM16c01</strain>
    </source>
</reference>
<feature type="transmembrane region" description="Helical" evidence="1">
    <location>
        <begin position="34"/>
        <end position="52"/>
    </location>
</feature>
<feature type="transmembrane region" description="Helical" evidence="1">
    <location>
        <begin position="58"/>
        <end position="79"/>
    </location>
</feature>
<evidence type="ECO:0000313" key="3">
    <source>
        <dbReference type="Proteomes" id="UP000004793"/>
    </source>
</evidence>
<sequence>MDSLFGKFLGFFTLPVFIGVIFAGFVSSKIKVPLFLQVLSPYTFLFFVLLSFTKNLFYSFQFMVSSIIFSTFFIFIISLKDYEQKKT</sequence>
<evidence type="ECO:0000313" key="2">
    <source>
        <dbReference type="EMBL" id="BAL81074.1"/>
    </source>
</evidence>
<organism evidence="2 3">
    <name type="scientific">Caldisericum exile (strain DSM 21853 / NBRC 104410 / AZM16c01)</name>
    <dbReference type="NCBI Taxonomy" id="511051"/>
    <lineage>
        <taxon>Bacteria</taxon>
        <taxon>Pseudomonadati</taxon>
        <taxon>Caldisericota/Cryosericota group</taxon>
        <taxon>Caldisericota</taxon>
        <taxon>Caldisericia</taxon>
        <taxon>Caldisericales</taxon>
        <taxon>Caldisericaceae</taxon>
        <taxon>Caldisericum</taxon>
    </lineage>
</organism>
<gene>
    <name evidence="2" type="ordered locus">CSE_09480</name>
</gene>